<organism evidence="4 5">
    <name type="scientific">Petrolisthes manimaculis</name>
    <dbReference type="NCBI Taxonomy" id="1843537"/>
    <lineage>
        <taxon>Eukaryota</taxon>
        <taxon>Metazoa</taxon>
        <taxon>Ecdysozoa</taxon>
        <taxon>Arthropoda</taxon>
        <taxon>Crustacea</taxon>
        <taxon>Multicrustacea</taxon>
        <taxon>Malacostraca</taxon>
        <taxon>Eumalacostraca</taxon>
        <taxon>Eucarida</taxon>
        <taxon>Decapoda</taxon>
        <taxon>Pleocyemata</taxon>
        <taxon>Anomura</taxon>
        <taxon>Galatheoidea</taxon>
        <taxon>Porcellanidae</taxon>
        <taxon>Petrolisthes</taxon>
    </lineage>
</organism>
<evidence type="ECO:0000256" key="2">
    <source>
        <dbReference type="ARBA" id="ARBA00023043"/>
    </source>
</evidence>
<evidence type="ECO:0000313" key="4">
    <source>
        <dbReference type="EMBL" id="KAK4315301.1"/>
    </source>
</evidence>
<dbReference type="PANTHER" id="PTHR24171">
    <property type="entry name" value="ANKYRIN REPEAT DOMAIN-CONTAINING PROTEIN 39-RELATED"/>
    <property type="match status" value="1"/>
</dbReference>
<proteinExistence type="predicted"/>
<keyword evidence="2 3" id="KW-0040">ANK repeat</keyword>
<dbReference type="EMBL" id="JAWZYT010001119">
    <property type="protein sequence ID" value="KAK4315301.1"/>
    <property type="molecule type" value="Genomic_DNA"/>
</dbReference>
<evidence type="ECO:0000256" key="3">
    <source>
        <dbReference type="PROSITE-ProRule" id="PRU00023"/>
    </source>
</evidence>
<dbReference type="AlphaFoldDB" id="A0AAE1PV56"/>
<evidence type="ECO:0000256" key="1">
    <source>
        <dbReference type="ARBA" id="ARBA00022737"/>
    </source>
</evidence>
<keyword evidence="1" id="KW-0677">Repeat</keyword>
<dbReference type="InterPro" id="IPR036770">
    <property type="entry name" value="Ankyrin_rpt-contain_sf"/>
</dbReference>
<accession>A0AAE1PV56</accession>
<name>A0AAE1PV56_9EUCA</name>
<sequence length="227" mass="24965">MELWYLLAELGNTKGLEYKLKEGEDVNKLDGEQLSALHHAVRLNQSEAATLLLQHQAVVDIRGPDHRTPLHYAARCRTKLRESNSETELVVDLESGMQVEQFQDKEDGSVGKVEVSSMVELLTSYGAEVNASDKYGQTPLHFAAMTGNIGAAAVLVKDCGACVEIEDNQQMTPLIVASTYGYLDMVQLFLKAKANPRHVDSSKQTALHRAARGGHLVASTLRRTIYS</sequence>
<feature type="repeat" description="ANK" evidence="3">
    <location>
        <begin position="169"/>
        <end position="201"/>
    </location>
</feature>
<dbReference type="SUPFAM" id="SSF48403">
    <property type="entry name" value="Ankyrin repeat"/>
    <property type="match status" value="1"/>
</dbReference>
<gene>
    <name evidence="4" type="ORF">Pmani_013472</name>
</gene>
<dbReference type="SMART" id="SM00248">
    <property type="entry name" value="ANK"/>
    <property type="match status" value="4"/>
</dbReference>
<feature type="repeat" description="ANK" evidence="3">
    <location>
        <begin position="135"/>
        <end position="168"/>
    </location>
</feature>
<dbReference type="PROSITE" id="PS50088">
    <property type="entry name" value="ANK_REPEAT"/>
    <property type="match status" value="2"/>
</dbReference>
<dbReference type="Gene3D" id="1.25.40.20">
    <property type="entry name" value="Ankyrin repeat-containing domain"/>
    <property type="match status" value="2"/>
</dbReference>
<keyword evidence="5" id="KW-1185">Reference proteome</keyword>
<comment type="caution">
    <text evidence="4">The sequence shown here is derived from an EMBL/GenBank/DDBJ whole genome shotgun (WGS) entry which is preliminary data.</text>
</comment>
<dbReference type="InterPro" id="IPR002110">
    <property type="entry name" value="Ankyrin_rpt"/>
</dbReference>
<dbReference type="Proteomes" id="UP001292094">
    <property type="component" value="Unassembled WGS sequence"/>
</dbReference>
<reference evidence="4" key="1">
    <citation type="submission" date="2023-11" db="EMBL/GenBank/DDBJ databases">
        <title>Genome assemblies of two species of porcelain crab, Petrolisthes cinctipes and Petrolisthes manimaculis (Anomura: Porcellanidae).</title>
        <authorList>
            <person name="Angst P."/>
        </authorList>
    </citation>
    <scope>NUCLEOTIDE SEQUENCE</scope>
    <source>
        <strain evidence="4">PB745_02</strain>
        <tissue evidence="4">Gill</tissue>
    </source>
</reference>
<dbReference type="PANTHER" id="PTHR24171:SF9">
    <property type="entry name" value="ANKYRIN REPEAT DOMAIN-CONTAINING PROTEIN 39"/>
    <property type="match status" value="1"/>
</dbReference>
<evidence type="ECO:0000313" key="5">
    <source>
        <dbReference type="Proteomes" id="UP001292094"/>
    </source>
</evidence>
<dbReference type="PROSITE" id="PS50297">
    <property type="entry name" value="ANK_REP_REGION"/>
    <property type="match status" value="1"/>
</dbReference>
<protein>
    <submittedName>
        <fullName evidence="4">Uncharacterized protein</fullName>
    </submittedName>
</protein>
<dbReference type="Pfam" id="PF12796">
    <property type="entry name" value="Ank_2"/>
    <property type="match status" value="2"/>
</dbReference>